<keyword evidence="3" id="KW-1185">Reference proteome</keyword>
<gene>
    <name evidence="2" type="ORF">KSF_024020</name>
</gene>
<dbReference type="SUPFAM" id="SSF53597">
    <property type="entry name" value="Dihydrofolate reductase-like"/>
    <property type="match status" value="1"/>
</dbReference>
<sequence length="169" mass="18211">MKIILWATLVANGNFAQISAENSSHREAFGDFLARAQATGNFIVGRKTFEELATSGGGNMGEIDMVLVSQTIEEIPGVKVVSSPKEALTYLQAKGYTTTLLAGGAALHNAFLGQGLVDELIFNVVPALEGKGLNLLLDQDRYQYQEVKLLGFQSLGNDIVQLHYAVEHA</sequence>
<name>A0A8J3IBJ1_9CHLR</name>
<evidence type="ECO:0000313" key="3">
    <source>
        <dbReference type="Proteomes" id="UP000597444"/>
    </source>
</evidence>
<dbReference type="Proteomes" id="UP000597444">
    <property type="component" value="Unassembled WGS sequence"/>
</dbReference>
<feature type="domain" description="Bacterial bifunctional deaminase-reductase C-terminal" evidence="1">
    <location>
        <begin position="82"/>
        <end position="160"/>
    </location>
</feature>
<dbReference type="Pfam" id="PF01872">
    <property type="entry name" value="RibD_C"/>
    <property type="match status" value="1"/>
</dbReference>
<dbReference type="GO" id="GO:0008703">
    <property type="term" value="F:5-amino-6-(5-phosphoribosylamino)uracil reductase activity"/>
    <property type="evidence" value="ECO:0007669"/>
    <property type="project" value="InterPro"/>
</dbReference>
<dbReference type="RefSeq" id="WP_220203193.1">
    <property type="nucleotide sequence ID" value="NZ_BNJK01000001.1"/>
</dbReference>
<accession>A0A8J3IBJ1</accession>
<dbReference type="Gene3D" id="3.40.430.10">
    <property type="entry name" value="Dihydrofolate Reductase, subunit A"/>
    <property type="match status" value="1"/>
</dbReference>
<evidence type="ECO:0000259" key="1">
    <source>
        <dbReference type="Pfam" id="PF01872"/>
    </source>
</evidence>
<proteinExistence type="predicted"/>
<dbReference type="InterPro" id="IPR002734">
    <property type="entry name" value="RibDG_C"/>
</dbReference>
<organism evidence="2 3">
    <name type="scientific">Reticulibacter mediterranei</name>
    <dbReference type="NCBI Taxonomy" id="2778369"/>
    <lineage>
        <taxon>Bacteria</taxon>
        <taxon>Bacillati</taxon>
        <taxon>Chloroflexota</taxon>
        <taxon>Ktedonobacteria</taxon>
        <taxon>Ktedonobacterales</taxon>
        <taxon>Reticulibacteraceae</taxon>
        <taxon>Reticulibacter</taxon>
    </lineage>
</organism>
<dbReference type="GO" id="GO:0009231">
    <property type="term" value="P:riboflavin biosynthetic process"/>
    <property type="evidence" value="ECO:0007669"/>
    <property type="project" value="InterPro"/>
</dbReference>
<dbReference type="EMBL" id="BNJK01000001">
    <property type="protein sequence ID" value="GHO92354.1"/>
    <property type="molecule type" value="Genomic_DNA"/>
</dbReference>
<comment type="caution">
    <text evidence="2">The sequence shown here is derived from an EMBL/GenBank/DDBJ whole genome shotgun (WGS) entry which is preliminary data.</text>
</comment>
<evidence type="ECO:0000313" key="2">
    <source>
        <dbReference type="EMBL" id="GHO92354.1"/>
    </source>
</evidence>
<dbReference type="AlphaFoldDB" id="A0A8J3IBJ1"/>
<dbReference type="InterPro" id="IPR024072">
    <property type="entry name" value="DHFR-like_dom_sf"/>
</dbReference>
<reference evidence="2" key="1">
    <citation type="submission" date="2020-10" db="EMBL/GenBank/DDBJ databases">
        <title>Taxonomic study of unclassified bacteria belonging to the class Ktedonobacteria.</title>
        <authorList>
            <person name="Yabe S."/>
            <person name="Wang C.M."/>
            <person name="Zheng Y."/>
            <person name="Sakai Y."/>
            <person name="Cavaletti L."/>
            <person name="Monciardini P."/>
            <person name="Donadio S."/>
        </authorList>
    </citation>
    <scope>NUCLEOTIDE SEQUENCE</scope>
    <source>
        <strain evidence="2">ID150040</strain>
    </source>
</reference>
<protein>
    <recommendedName>
        <fullName evidence="1">Bacterial bifunctional deaminase-reductase C-terminal domain-containing protein</fullName>
    </recommendedName>
</protein>